<sequence>MLREAESVGVAEHVRGLLSSRPGRAGAILRAEMYRLLGLPEPGRAVPVSPVPMAEVLPCWPL</sequence>
<dbReference type="Proteomes" id="UP000256220">
    <property type="component" value="Unassembled WGS sequence"/>
</dbReference>
<reference evidence="1 2" key="1">
    <citation type="journal article" date="2014" name="Genome Announc.">
        <title>Draft Genome Sequence of Amycolatopsis lurida NRRL 2430, Producer of the Glycopeptide Family Antibiotic Ristocetin.</title>
        <authorList>
            <person name="Kwun M.J."/>
            <person name="Hong H.J."/>
        </authorList>
    </citation>
    <scope>NUCLEOTIDE SEQUENCE [LARGE SCALE GENOMIC DNA]</scope>
    <source>
        <strain evidence="1 2">NRRL 2430</strain>
    </source>
</reference>
<comment type="caution">
    <text evidence="1">The sequence shown here is derived from an EMBL/GenBank/DDBJ whole genome shotgun (WGS) entry which is preliminary data.</text>
</comment>
<protein>
    <submittedName>
        <fullName evidence="1">Uncharacterized protein</fullName>
    </submittedName>
</protein>
<name>A0A2P2FHX6_AMYLU</name>
<proteinExistence type="predicted"/>
<keyword evidence="2" id="KW-1185">Reference proteome</keyword>
<accession>A0A2P2FHX6</accession>
<evidence type="ECO:0000313" key="2">
    <source>
        <dbReference type="Proteomes" id="UP000256220"/>
    </source>
</evidence>
<gene>
    <name evidence="1" type="ORF">BB31_36435</name>
</gene>
<dbReference type="EMBL" id="JFBM01000045">
    <property type="protein sequence ID" value="KFU76340.1"/>
    <property type="molecule type" value="Genomic_DNA"/>
</dbReference>
<dbReference type="AlphaFoldDB" id="A0A2P2FHX6"/>
<evidence type="ECO:0000313" key="1">
    <source>
        <dbReference type="EMBL" id="KFU76340.1"/>
    </source>
</evidence>
<organism evidence="1 2">
    <name type="scientific">Amycolatopsis lurida NRRL 2430</name>
    <dbReference type="NCBI Taxonomy" id="1460371"/>
    <lineage>
        <taxon>Bacteria</taxon>
        <taxon>Bacillati</taxon>
        <taxon>Actinomycetota</taxon>
        <taxon>Actinomycetes</taxon>
        <taxon>Pseudonocardiales</taxon>
        <taxon>Pseudonocardiaceae</taxon>
        <taxon>Amycolatopsis</taxon>
    </lineage>
</organism>